<dbReference type="HAMAP" id="MF_01366">
    <property type="entry name" value="Ribosomal_uL13"/>
    <property type="match status" value="1"/>
</dbReference>
<dbReference type="CDD" id="cd00392">
    <property type="entry name" value="Ribosomal_L13"/>
    <property type="match status" value="1"/>
</dbReference>
<dbReference type="AlphaFoldDB" id="A0A9D9HR14"/>
<dbReference type="GO" id="GO:0003735">
    <property type="term" value="F:structural constituent of ribosome"/>
    <property type="evidence" value="ECO:0007669"/>
    <property type="project" value="InterPro"/>
</dbReference>
<comment type="function">
    <text evidence="6 8">This protein is one of the early assembly proteins of the 50S ribosomal subunit, although it is not seen to bind rRNA by itself. It is important during the early stages of 50S assembly.</text>
</comment>
<dbReference type="InterPro" id="IPR023563">
    <property type="entry name" value="Ribosomal_uL13_CS"/>
</dbReference>
<dbReference type="InterPro" id="IPR036899">
    <property type="entry name" value="Ribosomal_uL13_sf"/>
</dbReference>
<reference evidence="9" key="1">
    <citation type="submission" date="2020-10" db="EMBL/GenBank/DDBJ databases">
        <authorList>
            <person name="Gilroy R."/>
        </authorList>
    </citation>
    <scope>NUCLEOTIDE SEQUENCE</scope>
    <source>
        <strain evidence="9">10532</strain>
    </source>
</reference>
<keyword evidence="4 6" id="KW-0687">Ribonucleoprotein</keyword>
<gene>
    <name evidence="6 8 9" type="primary">rplM</name>
    <name evidence="9" type="ORF">IAA81_09275</name>
</gene>
<evidence type="ECO:0000256" key="7">
    <source>
        <dbReference type="RuleBase" id="RU003877"/>
    </source>
</evidence>
<evidence type="ECO:0000256" key="5">
    <source>
        <dbReference type="ARBA" id="ARBA00035201"/>
    </source>
</evidence>
<dbReference type="GO" id="GO:0017148">
    <property type="term" value="P:negative regulation of translation"/>
    <property type="evidence" value="ECO:0007669"/>
    <property type="project" value="TreeGrafter"/>
</dbReference>
<keyword evidence="3 6" id="KW-0689">Ribosomal protein</keyword>
<dbReference type="GO" id="GO:0003729">
    <property type="term" value="F:mRNA binding"/>
    <property type="evidence" value="ECO:0007669"/>
    <property type="project" value="TreeGrafter"/>
</dbReference>
<dbReference type="PROSITE" id="PS00783">
    <property type="entry name" value="RIBOSOMAL_L13"/>
    <property type="match status" value="1"/>
</dbReference>
<dbReference type="GO" id="GO:0022625">
    <property type="term" value="C:cytosolic large ribosomal subunit"/>
    <property type="evidence" value="ECO:0007669"/>
    <property type="project" value="TreeGrafter"/>
</dbReference>
<dbReference type="PANTHER" id="PTHR11545">
    <property type="entry name" value="RIBOSOMAL PROTEIN L13"/>
    <property type="match status" value="1"/>
</dbReference>
<name>A0A9D9HR14_9SPIR</name>
<comment type="caution">
    <text evidence="9">The sequence shown here is derived from an EMBL/GenBank/DDBJ whole genome shotgun (WGS) entry which is preliminary data.</text>
</comment>
<evidence type="ECO:0000256" key="3">
    <source>
        <dbReference type="ARBA" id="ARBA00022980"/>
    </source>
</evidence>
<evidence type="ECO:0000313" key="9">
    <source>
        <dbReference type="EMBL" id="MBO8458397.1"/>
    </source>
</evidence>
<dbReference type="Gene3D" id="3.90.1180.10">
    <property type="entry name" value="Ribosomal protein L13"/>
    <property type="match status" value="1"/>
</dbReference>
<evidence type="ECO:0000256" key="2">
    <source>
        <dbReference type="ARBA" id="ARBA00011838"/>
    </source>
</evidence>
<dbReference type="GO" id="GO:0006412">
    <property type="term" value="P:translation"/>
    <property type="evidence" value="ECO:0007669"/>
    <property type="project" value="UniProtKB-UniRule"/>
</dbReference>
<comment type="subunit">
    <text evidence="2 6">Part of the 50S ribosomal subunit.</text>
</comment>
<dbReference type="EMBL" id="JADIMM010000108">
    <property type="protein sequence ID" value="MBO8458397.1"/>
    <property type="molecule type" value="Genomic_DNA"/>
</dbReference>
<evidence type="ECO:0000313" key="10">
    <source>
        <dbReference type="Proteomes" id="UP000823638"/>
    </source>
</evidence>
<sequence>MKTIFVNENDAVKKWFVIDANGKPLGRVAAKVASVLRGKEKVSFAPNQDCGDCVVVVNADKILVTGRKMDNKLYHRHTGYIGGLKTVNYKDLVARHPESPLTLAVKGMLPKGPLGRKILSNLYVYAGENHPHQAQNPQVMDI</sequence>
<dbReference type="Pfam" id="PF00572">
    <property type="entry name" value="Ribosomal_L13"/>
    <property type="match status" value="1"/>
</dbReference>
<dbReference type="Proteomes" id="UP000823638">
    <property type="component" value="Unassembled WGS sequence"/>
</dbReference>
<comment type="similarity">
    <text evidence="1 6 7">Belongs to the universal ribosomal protein uL13 family.</text>
</comment>
<reference evidence="9" key="2">
    <citation type="journal article" date="2021" name="PeerJ">
        <title>Extensive microbial diversity within the chicken gut microbiome revealed by metagenomics and culture.</title>
        <authorList>
            <person name="Gilroy R."/>
            <person name="Ravi A."/>
            <person name="Getino M."/>
            <person name="Pursley I."/>
            <person name="Horton D.L."/>
            <person name="Alikhan N.F."/>
            <person name="Baker D."/>
            <person name="Gharbi K."/>
            <person name="Hall N."/>
            <person name="Watson M."/>
            <person name="Adriaenssens E.M."/>
            <person name="Foster-Nyarko E."/>
            <person name="Jarju S."/>
            <person name="Secka A."/>
            <person name="Antonio M."/>
            <person name="Oren A."/>
            <person name="Chaudhuri R.R."/>
            <person name="La Ragione R."/>
            <person name="Hildebrand F."/>
            <person name="Pallen M.J."/>
        </authorList>
    </citation>
    <scope>NUCLEOTIDE SEQUENCE</scope>
    <source>
        <strain evidence="9">10532</strain>
    </source>
</reference>
<evidence type="ECO:0000256" key="6">
    <source>
        <dbReference type="HAMAP-Rule" id="MF_01366"/>
    </source>
</evidence>
<evidence type="ECO:0000256" key="1">
    <source>
        <dbReference type="ARBA" id="ARBA00006227"/>
    </source>
</evidence>
<protein>
    <recommendedName>
        <fullName evidence="5 6">Large ribosomal subunit protein uL13</fullName>
    </recommendedName>
</protein>
<proteinExistence type="inferred from homology"/>
<organism evidence="9 10">
    <name type="scientific">Candidatus Gallitreponema excrementavium</name>
    <dbReference type="NCBI Taxonomy" id="2840840"/>
    <lineage>
        <taxon>Bacteria</taxon>
        <taxon>Pseudomonadati</taxon>
        <taxon>Spirochaetota</taxon>
        <taxon>Spirochaetia</taxon>
        <taxon>Spirochaetales</taxon>
        <taxon>Candidatus Gallitreponema</taxon>
    </lineage>
</organism>
<dbReference type="InterPro" id="IPR005822">
    <property type="entry name" value="Ribosomal_uL13"/>
</dbReference>
<accession>A0A9D9HR14</accession>
<dbReference type="PIRSF" id="PIRSF002181">
    <property type="entry name" value="Ribosomal_L13"/>
    <property type="match status" value="1"/>
</dbReference>
<dbReference type="SUPFAM" id="SSF52161">
    <property type="entry name" value="Ribosomal protein L13"/>
    <property type="match status" value="1"/>
</dbReference>
<evidence type="ECO:0000256" key="4">
    <source>
        <dbReference type="ARBA" id="ARBA00023274"/>
    </source>
</evidence>
<dbReference type="NCBIfam" id="TIGR01066">
    <property type="entry name" value="rplM_bact"/>
    <property type="match status" value="1"/>
</dbReference>
<dbReference type="FunFam" id="3.90.1180.10:FF:000001">
    <property type="entry name" value="50S ribosomal protein L13"/>
    <property type="match status" value="1"/>
</dbReference>
<dbReference type="PANTHER" id="PTHR11545:SF2">
    <property type="entry name" value="LARGE RIBOSOMAL SUBUNIT PROTEIN UL13M"/>
    <property type="match status" value="1"/>
</dbReference>
<dbReference type="InterPro" id="IPR005823">
    <property type="entry name" value="Ribosomal_uL13_bac-type"/>
</dbReference>
<evidence type="ECO:0000256" key="8">
    <source>
        <dbReference type="RuleBase" id="RU003878"/>
    </source>
</evidence>